<dbReference type="EMBL" id="BAABGZ010000013">
    <property type="protein sequence ID" value="GAA4353363.1"/>
    <property type="molecule type" value="Genomic_DNA"/>
</dbReference>
<accession>A0ABP8I8E0</accession>
<comment type="caution">
    <text evidence="1">The sequence shown here is derived from an EMBL/GenBank/DDBJ whole genome shotgun (WGS) entry which is preliminary data.</text>
</comment>
<sequence>MKPFFLHFLSLPTIASLNRRLAGLALLWLLTLLLLNPAVNAHSGSSAAPVNPAATVAALLR</sequence>
<evidence type="ECO:0000313" key="1">
    <source>
        <dbReference type="EMBL" id="GAA4353363.1"/>
    </source>
</evidence>
<name>A0ABP8I8E0_9BACT</name>
<keyword evidence="2" id="KW-1185">Reference proteome</keyword>
<reference evidence="2" key="1">
    <citation type="journal article" date="2019" name="Int. J. Syst. Evol. Microbiol.">
        <title>The Global Catalogue of Microorganisms (GCM) 10K type strain sequencing project: providing services to taxonomists for standard genome sequencing and annotation.</title>
        <authorList>
            <consortium name="The Broad Institute Genomics Platform"/>
            <consortium name="The Broad Institute Genome Sequencing Center for Infectious Disease"/>
            <person name="Wu L."/>
            <person name="Ma J."/>
        </authorList>
    </citation>
    <scope>NUCLEOTIDE SEQUENCE [LARGE SCALE GENOMIC DNA]</scope>
    <source>
        <strain evidence="2">JCM 17923</strain>
    </source>
</reference>
<evidence type="ECO:0000313" key="2">
    <source>
        <dbReference type="Proteomes" id="UP001501153"/>
    </source>
</evidence>
<dbReference type="Proteomes" id="UP001501153">
    <property type="component" value="Unassembled WGS sequence"/>
</dbReference>
<dbReference type="RefSeq" id="WP_345235141.1">
    <property type="nucleotide sequence ID" value="NZ_BAABGZ010000013.1"/>
</dbReference>
<protein>
    <submittedName>
        <fullName evidence="1">Uncharacterized protein</fullName>
    </submittedName>
</protein>
<organism evidence="1 2">
    <name type="scientific">Hymenobacter saemangeumensis</name>
    <dbReference type="NCBI Taxonomy" id="1084522"/>
    <lineage>
        <taxon>Bacteria</taxon>
        <taxon>Pseudomonadati</taxon>
        <taxon>Bacteroidota</taxon>
        <taxon>Cytophagia</taxon>
        <taxon>Cytophagales</taxon>
        <taxon>Hymenobacteraceae</taxon>
        <taxon>Hymenobacter</taxon>
    </lineage>
</organism>
<proteinExistence type="predicted"/>
<gene>
    <name evidence="1" type="ORF">GCM10023185_13910</name>
</gene>